<dbReference type="AlphaFoldDB" id="A0AAW0Q837"/>
<reference evidence="3" key="1">
    <citation type="submission" date="2024-04" db="EMBL/GenBank/DDBJ databases">
        <title>Salinicola lusitanus LLJ914,a marine bacterium isolated from the Okinawa Trough.</title>
        <authorList>
            <person name="Li J."/>
        </authorList>
    </citation>
    <scope>NUCLEOTIDE SEQUENCE [LARGE SCALE GENOMIC DNA]</scope>
</reference>
<comment type="caution">
    <text evidence="2">The sequence shown here is derived from an EMBL/GenBank/DDBJ whole genome shotgun (WGS) entry which is preliminary data.</text>
</comment>
<feature type="coiled-coil region" evidence="1">
    <location>
        <begin position="413"/>
        <end position="447"/>
    </location>
</feature>
<dbReference type="Proteomes" id="UP001460270">
    <property type="component" value="Unassembled WGS sequence"/>
</dbReference>
<feature type="coiled-coil region" evidence="1">
    <location>
        <begin position="56"/>
        <end position="104"/>
    </location>
</feature>
<gene>
    <name evidence="2" type="ORF">WMY93_000626</name>
</gene>
<keyword evidence="1" id="KW-0175">Coiled coil</keyword>
<proteinExistence type="predicted"/>
<accession>A0AAW0Q837</accession>
<protein>
    <submittedName>
        <fullName evidence="2">Uncharacterized protein</fullName>
    </submittedName>
</protein>
<evidence type="ECO:0000313" key="2">
    <source>
        <dbReference type="EMBL" id="KAK7944898.1"/>
    </source>
</evidence>
<name>A0AAW0Q837_9GOBI</name>
<evidence type="ECO:0000256" key="1">
    <source>
        <dbReference type="SAM" id="Coils"/>
    </source>
</evidence>
<sequence length="478" mass="56735">MEKRKNPDTKEYWEWKFQQVELTLTKRNDELAAILCEQKIEIANLHERDQTQTATIAALNAKLKEYKRNYEEALKNCEESENNSVRYKNKCVSLKNKITEVQQESRKELEAEQGKYDKEMTKQKVVNRFKVAQLESQFATQQTKWESKCSALSQNLQEKQELVDKTKQEKEETIAQLTNLADEHQNVMENMNKECLKLIKTAKEMTKQEIKDEISILHSEITKLREQRKDLDNVIKSKNREILKLEQEKQGQAEIIRDRDREIANLLKDRKRLQQELTEEQQKCVTQEAILRSTKETVTQLEDEVSEFKDFREKVRLQQRTVKHENEDLREKLKTLKHDLQITKPTLVREKEKFNALDHKMRDILAGLIACREVLEEPRKLRLKVASLIKHHVEGNAKCVVDRDTENLNVMLMAELKEKNERTERIVEHHKREKARYETAAQDVQMREVKEKVVLVRKLNDQMMKRKKGGRSYARTTE</sequence>
<dbReference type="EMBL" id="JBBPFD010000001">
    <property type="protein sequence ID" value="KAK7944898.1"/>
    <property type="molecule type" value="Genomic_DNA"/>
</dbReference>
<feature type="coiled-coil region" evidence="1">
    <location>
        <begin position="149"/>
        <end position="339"/>
    </location>
</feature>
<organism evidence="2 3">
    <name type="scientific">Mugilogobius chulae</name>
    <name type="common">yellowstripe goby</name>
    <dbReference type="NCBI Taxonomy" id="88201"/>
    <lineage>
        <taxon>Eukaryota</taxon>
        <taxon>Metazoa</taxon>
        <taxon>Chordata</taxon>
        <taxon>Craniata</taxon>
        <taxon>Vertebrata</taxon>
        <taxon>Euteleostomi</taxon>
        <taxon>Actinopterygii</taxon>
        <taxon>Neopterygii</taxon>
        <taxon>Teleostei</taxon>
        <taxon>Neoteleostei</taxon>
        <taxon>Acanthomorphata</taxon>
        <taxon>Gobiaria</taxon>
        <taxon>Gobiiformes</taxon>
        <taxon>Gobioidei</taxon>
        <taxon>Gobiidae</taxon>
        <taxon>Gobionellinae</taxon>
        <taxon>Mugilogobius</taxon>
    </lineage>
</organism>
<evidence type="ECO:0000313" key="3">
    <source>
        <dbReference type="Proteomes" id="UP001460270"/>
    </source>
</evidence>
<keyword evidence="3" id="KW-1185">Reference proteome</keyword>